<dbReference type="GO" id="GO:0030261">
    <property type="term" value="P:chromosome condensation"/>
    <property type="evidence" value="ECO:0007669"/>
    <property type="project" value="InterPro"/>
</dbReference>
<dbReference type="GO" id="GO:0005694">
    <property type="term" value="C:chromosome"/>
    <property type="evidence" value="ECO:0007669"/>
    <property type="project" value="InterPro"/>
</dbReference>
<keyword evidence="4 6" id="KW-0175">Coiled coil</keyword>
<feature type="coiled-coil region" evidence="6">
    <location>
        <begin position="168"/>
        <end position="209"/>
    </location>
</feature>
<feature type="compositionally biased region" description="Basic and acidic residues" evidence="7">
    <location>
        <begin position="318"/>
        <end position="337"/>
    </location>
</feature>
<evidence type="ECO:0000313" key="9">
    <source>
        <dbReference type="EMBL" id="SUQ19140.1"/>
    </source>
</evidence>
<proteinExistence type="inferred from homology"/>
<name>A0A380RUB6_FIBSU</name>
<keyword evidence="5 6" id="KW-0238">DNA-binding</keyword>
<dbReference type="Pfam" id="PF06470">
    <property type="entry name" value="SMC_hinge"/>
    <property type="match status" value="1"/>
</dbReference>
<dbReference type="PIRSF" id="PIRSF005719">
    <property type="entry name" value="SMC"/>
    <property type="match status" value="1"/>
</dbReference>
<feature type="binding site" evidence="6">
    <location>
        <begin position="33"/>
        <end position="40"/>
    </location>
    <ligand>
        <name>ATP</name>
        <dbReference type="ChEBI" id="CHEBI:30616"/>
    </ligand>
</feature>
<dbReference type="CDD" id="cd03278">
    <property type="entry name" value="ABC_SMC_barmotin"/>
    <property type="match status" value="1"/>
</dbReference>
<dbReference type="GO" id="GO:0003677">
    <property type="term" value="F:DNA binding"/>
    <property type="evidence" value="ECO:0007669"/>
    <property type="project" value="UniProtKB-UniRule"/>
</dbReference>
<organism evidence="9 10">
    <name type="scientific">Fibrobacter succinogenes</name>
    <name type="common">Bacteroides succinogenes</name>
    <dbReference type="NCBI Taxonomy" id="833"/>
    <lineage>
        <taxon>Bacteria</taxon>
        <taxon>Pseudomonadati</taxon>
        <taxon>Fibrobacterota</taxon>
        <taxon>Fibrobacteria</taxon>
        <taxon>Fibrobacterales</taxon>
        <taxon>Fibrobacteraceae</taxon>
        <taxon>Fibrobacter</taxon>
    </lineage>
</organism>
<keyword evidence="1 6" id="KW-0963">Cytoplasm</keyword>
<feature type="region of interest" description="Disordered" evidence="7">
    <location>
        <begin position="316"/>
        <end position="337"/>
    </location>
</feature>
<dbReference type="Gene3D" id="3.40.50.300">
    <property type="entry name" value="P-loop containing nucleotide triphosphate hydrolases"/>
    <property type="match status" value="2"/>
</dbReference>
<dbReference type="Pfam" id="PF02463">
    <property type="entry name" value="SMC_N"/>
    <property type="match status" value="1"/>
</dbReference>
<dbReference type="SMART" id="SM00968">
    <property type="entry name" value="SMC_hinge"/>
    <property type="match status" value="1"/>
</dbReference>
<evidence type="ECO:0000256" key="6">
    <source>
        <dbReference type="HAMAP-Rule" id="MF_01894"/>
    </source>
</evidence>
<feature type="coiled-coil region" evidence="6">
    <location>
        <begin position="734"/>
        <end position="823"/>
    </location>
</feature>
<evidence type="ECO:0000256" key="5">
    <source>
        <dbReference type="ARBA" id="ARBA00023125"/>
    </source>
</evidence>
<comment type="function">
    <text evidence="6">Required for chromosome condensation and partitioning.</text>
</comment>
<accession>A0A380RUB6</accession>
<dbReference type="GO" id="GO:0007062">
    <property type="term" value="P:sister chromatid cohesion"/>
    <property type="evidence" value="ECO:0007669"/>
    <property type="project" value="InterPro"/>
</dbReference>
<dbReference type="InterPro" id="IPR036277">
    <property type="entry name" value="SMC_hinge_sf"/>
</dbReference>
<evidence type="ECO:0000256" key="3">
    <source>
        <dbReference type="ARBA" id="ARBA00022840"/>
    </source>
</evidence>
<comment type="subunit">
    <text evidence="6">Homodimer.</text>
</comment>
<dbReference type="GO" id="GO:0006260">
    <property type="term" value="P:DNA replication"/>
    <property type="evidence" value="ECO:0007669"/>
    <property type="project" value="UniProtKB-UniRule"/>
</dbReference>
<dbReference type="HAMAP" id="MF_01894">
    <property type="entry name" value="Smc_prok"/>
    <property type="match status" value="1"/>
</dbReference>
<dbReference type="PANTHER" id="PTHR43977">
    <property type="entry name" value="STRUCTURAL MAINTENANCE OF CHROMOSOMES PROTEIN 3"/>
    <property type="match status" value="1"/>
</dbReference>
<evidence type="ECO:0000256" key="1">
    <source>
        <dbReference type="ARBA" id="ARBA00022490"/>
    </source>
</evidence>
<dbReference type="GO" id="GO:0007059">
    <property type="term" value="P:chromosome segregation"/>
    <property type="evidence" value="ECO:0007669"/>
    <property type="project" value="UniProtKB-UniRule"/>
</dbReference>
<dbReference type="GO" id="GO:0005524">
    <property type="term" value="F:ATP binding"/>
    <property type="evidence" value="ECO:0007669"/>
    <property type="project" value="UniProtKB-UniRule"/>
</dbReference>
<evidence type="ECO:0000259" key="8">
    <source>
        <dbReference type="SMART" id="SM00968"/>
    </source>
</evidence>
<dbReference type="Proteomes" id="UP000255423">
    <property type="component" value="Unassembled WGS sequence"/>
</dbReference>
<evidence type="ECO:0000313" key="10">
    <source>
        <dbReference type="Proteomes" id="UP000255423"/>
    </source>
</evidence>
<dbReference type="InterPro" id="IPR010935">
    <property type="entry name" value="SMC_hinge"/>
</dbReference>
<feature type="domain" description="SMC hinge" evidence="8">
    <location>
        <begin position="519"/>
        <end position="632"/>
    </location>
</feature>
<evidence type="ECO:0000256" key="2">
    <source>
        <dbReference type="ARBA" id="ARBA00022741"/>
    </source>
</evidence>
<dbReference type="RefSeq" id="WP_109571877.1">
    <property type="nucleotide sequence ID" value="NZ_UHJL01000001.1"/>
</dbReference>
<evidence type="ECO:0000256" key="7">
    <source>
        <dbReference type="SAM" id="MobiDB-lite"/>
    </source>
</evidence>
<reference evidence="9 10" key="1">
    <citation type="submission" date="2017-08" db="EMBL/GenBank/DDBJ databases">
        <authorList>
            <person name="de Groot N.N."/>
        </authorList>
    </citation>
    <scope>NUCLEOTIDE SEQUENCE [LARGE SCALE GENOMIC DNA]</scope>
    <source>
        <strain evidence="9 10">HM2</strain>
    </source>
</reference>
<dbReference type="InterPro" id="IPR003395">
    <property type="entry name" value="RecF/RecN/SMC_N"/>
</dbReference>
<dbReference type="InterPro" id="IPR011890">
    <property type="entry name" value="SMC_prok"/>
</dbReference>
<comment type="subcellular location">
    <subcellularLocation>
        <location evidence="6">Cytoplasm</location>
    </subcellularLocation>
</comment>
<feature type="coiled-coil region" evidence="6">
    <location>
        <begin position="978"/>
        <end position="1012"/>
    </location>
</feature>
<dbReference type="GO" id="GO:0005737">
    <property type="term" value="C:cytoplasm"/>
    <property type="evidence" value="ECO:0007669"/>
    <property type="project" value="UniProtKB-SubCell"/>
</dbReference>
<dbReference type="Gene3D" id="6.10.140.1720">
    <property type="match status" value="1"/>
</dbReference>
<dbReference type="InterPro" id="IPR024704">
    <property type="entry name" value="SMC"/>
</dbReference>
<dbReference type="InterPro" id="IPR027417">
    <property type="entry name" value="P-loop_NTPase"/>
</dbReference>
<comment type="similarity">
    <text evidence="6">Belongs to the SMC family.</text>
</comment>
<dbReference type="SUPFAM" id="SSF52540">
    <property type="entry name" value="P-loop containing nucleoside triphosphate hydrolases"/>
    <property type="match status" value="1"/>
</dbReference>
<keyword evidence="3 6" id="KW-0067">ATP-binding</keyword>
<dbReference type="SUPFAM" id="SSF75553">
    <property type="entry name" value="Smc hinge domain"/>
    <property type="match status" value="1"/>
</dbReference>
<evidence type="ECO:0000256" key="4">
    <source>
        <dbReference type="ARBA" id="ARBA00023054"/>
    </source>
</evidence>
<dbReference type="GO" id="GO:0016887">
    <property type="term" value="F:ATP hydrolysis activity"/>
    <property type="evidence" value="ECO:0007669"/>
    <property type="project" value="InterPro"/>
</dbReference>
<comment type="domain">
    <text evidence="6">Contains large globular domains required for ATP hydrolysis at each terminus and a third globular domain forming a flexible hinge near the middle of the molecule. These domains are separated by coiled-coil structures.</text>
</comment>
<gene>
    <name evidence="6" type="primary">smc</name>
    <name evidence="9" type="ORF">SAMN05661053_0367</name>
</gene>
<dbReference type="EMBL" id="UHJL01000001">
    <property type="protein sequence ID" value="SUQ19140.1"/>
    <property type="molecule type" value="Genomic_DNA"/>
</dbReference>
<keyword evidence="2 6" id="KW-0547">Nucleotide-binding</keyword>
<protein>
    <recommendedName>
        <fullName evidence="6">Chromosome partition protein Smc</fullName>
    </recommendedName>
</protein>
<dbReference type="SUPFAM" id="SSF57997">
    <property type="entry name" value="Tropomyosin"/>
    <property type="match status" value="1"/>
</dbReference>
<dbReference type="AlphaFoldDB" id="A0A380RUB6"/>
<sequence>MQITKLKIFGFKSFAQRTEINFPTKGLTAVVGPNGCGKSNITDAIRWVLGEQKAAALRMGKMQDVIFSGTEERAAMSLAEVSIVIDNSDGTLASDYSEVIVTRRVHRDGSGEYLINNQECRLRDVHALLFDSGLGSSTYSQMNADMIKAVLSDKADDRRVLFEEAAGVSKYKQQRKETRRQLERVQMDMERVEDNLRSVRRSVRLYETQAEKVNAYKKLNTRLRELDLSVSLDKFEDYKEGLATLDSTTKRMNHEVESSKTQATELQAKIEEKKLAISEDENTYRDLERNVQAATIALNDLNNNIMRLRDSMAALESSNEKAQGEIERSEQKSQELSEEKARLEEEIAVLGSENDMDELNALLERERETLQVMRDKVDDLRTQSRELSNERLQATNRVNSLRGRFERMDAEVNMLQSNIAKWQTEIEGLDKQKSDAEANIAEIQAGIEDTNREIENLEEQRATREERLESERAELTEAQQKLQGLKNEEARLQSRIDVLQSVMNEGSDANRYLKENKANLIGGLVSERIEATPEYASSVEAALGEILDSVVVNGDSAVNEIVDALKSENVGKVLMSLVSSAAPAYDKPVNNPGVVGSLKDFVKTDDEVSPWLSGILSRYFVVDSLQTALNLAKEYRGENLNFVTADTIVRTSGLVSFGVSTSGALSRKNEIADAEALLEKVLGDISAGEENVDRLRELTEEDAQMLSSLVDEIREKRDSLRGGDASIRIHRNTVENCTRRLTQLNGEVTNAQNRIDAAAQSKNSDAELAEAEAEVEKVEERYQTISDQLGENETMLREKEEDVRELERSAQDKTSRLKQNLNRVVAIADQMEFLDNTIRNRRDEIEKNTVSIEKFETDCNKLSDEAQVKDNALRELERNRDLARERYDLVSGDLEGWRDEVNRLRDDMIEKMKELNDVGRRQESLQNNLDRLRERITNEWTVDLDNPENVERVEYTQPEADREIRELRGKIKELGPINVNVMEDYEDEKKRLEEVEKQFDDLDRARASLDRTITKLDDIARQRYLDTFARIQKNFQFVFSKLFLNGETKMNLVERVDEMGKPMDILDADIEINVRPTGKKMRGIKALSGGEHALTATALLFAIYMEKPSPYCVLDEVDGPLDDANVGRFMALLREFSKQTLFIVVTHNKRTMAEADMLYGVTQEIKGISRIASVQLADATKFAI</sequence>
<dbReference type="Gene3D" id="1.20.1060.20">
    <property type="match status" value="1"/>
</dbReference>
<dbReference type="Gene3D" id="3.30.70.1620">
    <property type="match status" value="1"/>
</dbReference>
<dbReference type="NCBIfam" id="TIGR02168">
    <property type="entry name" value="SMC_prok_B"/>
    <property type="match status" value="1"/>
</dbReference>
<feature type="coiled-coil region" evidence="6">
    <location>
        <begin position="859"/>
        <end position="935"/>
    </location>
</feature>